<dbReference type="AlphaFoldDB" id="A0A399EXY2"/>
<sequence length="707" mass="80415">MNLYPTIVAASGELGDRALRVLSPLWRQRLGPAWPALEVLEDQGLGPLEAGLGRLLDHQRVVDLQLSGHFLSQALNLVWVAQAHHPKLRSDLSRLADKPQGLLFGGRELRVHLVLLLPDLFALSQEEKAQAQENLDYLRPDPSALPATRVWPLSLRNRADLHLRSPEQVFPLIQHLVEACVRSQFPFHPAQAKGRDWAGLGVCRLEVAPPSKYVLAAQLWPVLCQTSMGSLVLPKPPPIPKPEPQQVLPEPPKRTNCLQHPDWEIDQPWETARIRLRDSYRLQVDELAFAFEPALPWEVAREALLLGLPALEQLEAQLAHALGETNDALKAALEPFDELFGLRDRRDRLKRLELRAEAGRPIPEEELEQLRGRLAELDALLEGPQIEELLARDPVAKGATQQLQQARARFEDNRKHWREQLEQPRPQEPRPPFWRRMIGLFWPSLRPRSLGVDAEELSRVRKRLCDAAWTELGAGHAQHQLLTQQQQLWLERWAKYRLIRVYRDALARERERCQTIRRLVAEFKLPAAGPPTRHPLVLRFEPPYIVPQTELEHRSKQLIQEGILELFWDRDLQGLEDRLLLEGERMAADLPLPDISELMDSEAWGAATLASAPRVMACHRPDHEAHGFLLGAVRPTRWLEPLTQQAEWLPGEGVLFRFVHPLAPDQIILADYGGMEPTSSPPPKVPSPAAHSLDERPNPLLEAIFDE</sequence>
<dbReference type="RefSeq" id="WP_119275694.1">
    <property type="nucleotide sequence ID" value="NZ_QWLA01000003.1"/>
</dbReference>
<dbReference type="Proteomes" id="UP000265341">
    <property type="component" value="Unassembled WGS sequence"/>
</dbReference>
<dbReference type="EMBL" id="QWLA01000003">
    <property type="protein sequence ID" value="RIH89434.1"/>
    <property type="molecule type" value="Genomic_DNA"/>
</dbReference>
<accession>A0A399EXY2</accession>
<gene>
    <name evidence="2" type="ORF">Mrose_00334</name>
</gene>
<proteinExistence type="predicted"/>
<organism evidence="2 3">
    <name type="scientific">Calidithermus roseus</name>
    <dbReference type="NCBI Taxonomy" id="1644118"/>
    <lineage>
        <taxon>Bacteria</taxon>
        <taxon>Thermotogati</taxon>
        <taxon>Deinococcota</taxon>
        <taxon>Deinococci</taxon>
        <taxon>Thermales</taxon>
        <taxon>Thermaceae</taxon>
        <taxon>Calidithermus</taxon>
    </lineage>
</organism>
<comment type="caution">
    <text evidence="2">The sequence shown here is derived from an EMBL/GenBank/DDBJ whole genome shotgun (WGS) entry which is preliminary data.</text>
</comment>
<reference evidence="2 3" key="1">
    <citation type="submission" date="2018-08" db="EMBL/GenBank/DDBJ databases">
        <title>Meiothermus roseus NBRC 110900 genome sequencing project.</title>
        <authorList>
            <person name="Da Costa M.S."/>
            <person name="Albuquerque L."/>
            <person name="Raposo P."/>
            <person name="Froufe H.J.C."/>
            <person name="Barroso C.S."/>
            <person name="Egas C."/>
        </authorList>
    </citation>
    <scope>NUCLEOTIDE SEQUENCE [LARGE SCALE GENOMIC DNA]</scope>
    <source>
        <strain evidence="2 3">NBRC 110900</strain>
    </source>
</reference>
<evidence type="ECO:0000256" key="1">
    <source>
        <dbReference type="SAM" id="MobiDB-lite"/>
    </source>
</evidence>
<protein>
    <submittedName>
        <fullName evidence="2">Uncharacterized protein</fullName>
    </submittedName>
</protein>
<evidence type="ECO:0000313" key="3">
    <source>
        <dbReference type="Proteomes" id="UP000265341"/>
    </source>
</evidence>
<feature type="region of interest" description="Disordered" evidence="1">
    <location>
        <begin position="673"/>
        <end position="698"/>
    </location>
</feature>
<evidence type="ECO:0000313" key="2">
    <source>
        <dbReference type="EMBL" id="RIH89434.1"/>
    </source>
</evidence>
<name>A0A399EXY2_9DEIN</name>
<keyword evidence="3" id="KW-1185">Reference proteome</keyword>
<dbReference type="OrthoDB" id="23613at2"/>